<keyword evidence="2" id="KW-0378">Hydrolase</keyword>
<dbReference type="GO" id="GO:0043138">
    <property type="term" value="F:3'-5' DNA helicase activity"/>
    <property type="evidence" value="ECO:0007669"/>
    <property type="project" value="TreeGrafter"/>
</dbReference>
<dbReference type="SUPFAM" id="SSF52540">
    <property type="entry name" value="P-loop containing nucleoside triphosphate hydrolases"/>
    <property type="match status" value="1"/>
</dbReference>
<reference evidence="6 7" key="1">
    <citation type="submission" date="2016-06" db="EMBL/GenBank/DDBJ databases">
        <title>Draft genome of Moraxella atlantae CCUG 66109.</title>
        <authorList>
            <person name="Salva-Serra F."/>
            <person name="Engstrom-Jakobsson H."/>
            <person name="Thorell K."/>
            <person name="Gonzales-Siles L."/>
            <person name="Karlsson R."/>
            <person name="Boulund F."/>
            <person name="Engstrand L."/>
            <person name="Kristiansson E."/>
            <person name="Moore E."/>
        </authorList>
    </citation>
    <scope>NUCLEOTIDE SEQUENCE [LARGE SCALE GENOMIC DNA]</scope>
    <source>
        <strain evidence="6 7">CCUG 66109</strain>
    </source>
</reference>
<dbReference type="Gene3D" id="3.40.50.300">
    <property type="entry name" value="P-loop containing nucleotide triphosphate hydrolases"/>
    <property type="match status" value="3"/>
</dbReference>
<dbReference type="Proteomes" id="UP000092508">
    <property type="component" value="Unassembled WGS sequence"/>
</dbReference>
<dbReference type="Pfam" id="PF13361">
    <property type="entry name" value="UvrD_C"/>
    <property type="match status" value="1"/>
</dbReference>
<sequence length="498" mass="56059">MQSPISSITQPAPTEEQQQALQMAMARQSFKIVAYAGAGKTTTLNLIGNQLRGRGLYLAFNKAIASEAQQKFARHIDCRTFHSLAFRHTSRDITAKLRLPRFSPTRLAHDLGLHPLQVRRVMDGKNQSVTLSPERQARMVADAVSQFCSTHASYPAPRHLLLPSWLSPNDAEELREQLYPYVEKRWLQSIDPRHPAGIGHDIYLKLWALSKPIIPADFILFDEAQDADPLMMGILTQQPTQVIYVGDAHQQIYEWRGAVNAMKRLPLPQTLLTQSFRFGDKIAEVANTFLSALQESVPLRGNPVLPSTLAKQQVHGQKDAILCRTNANAMLRLLDGLKMGHKVALQADTDRLLKFSQAAERLKKGQTAFGVPELAYFNNWREVQDYSETSEGSDLKTWVKLVEEHGTDTLNDAIASLSDSQSADYIISTAHKAKGLEWQRVQIDDDFLYDVTRQAVKISPEELRLLYVACTRAKMNLDVFHIQPLLNALQADTKVIYQ</sequence>
<dbReference type="OrthoDB" id="5318045at2"/>
<dbReference type="PANTHER" id="PTHR11070:SF30">
    <property type="entry name" value="F-BOX DNA HELICASE 1"/>
    <property type="match status" value="1"/>
</dbReference>
<dbReference type="EMBL" id="LZMZ01000011">
    <property type="protein sequence ID" value="OBX79660.1"/>
    <property type="molecule type" value="Genomic_DNA"/>
</dbReference>
<dbReference type="GO" id="GO:0005524">
    <property type="term" value="F:ATP binding"/>
    <property type="evidence" value="ECO:0007669"/>
    <property type="project" value="UniProtKB-KW"/>
</dbReference>
<dbReference type="STRING" id="34059.A9308_05325"/>
<proteinExistence type="predicted"/>
<dbReference type="Pfam" id="PF13245">
    <property type="entry name" value="AAA_19"/>
    <property type="match status" value="1"/>
</dbReference>
<evidence type="ECO:0000256" key="4">
    <source>
        <dbReference type="ARBA" id="ARBA00022840"/>
    </source>
</evidence>
<evidence type="ECO:0000259" key="5">
    <source>
        <dbReference type="Pfam" id="PF13361"/>
    </source>
</evidence>
<gene>
    <name evidence="6" type="ORF">A9308_05325</name>
</gene>
<evidence type="ECO:0000256" key="2">
    <source>
        <dbReference type="ARBA" id="ARBA00022801"/>
    </source>
</evidence>
<accession>A0A1B8QDM8</accession>
<evidence type="ECO:0000256" key="3">
    <source>
        <dbReference type="ARBA" id="ARBA00022806"/>
    </source>
</evidence>
<dbReference type="GO" id="GO:0003677">
    <property type="term" value="F:DNA binding"/>
    <property type="evidence" value="ECO:0007669"/>
    <property type="project" value="InterPro"/>
</dbReference>
<protein>
    <submittedName>
        <fullName evidence="6">DNA helicase</fullName>
    </submittedName>
</protein>
<keyword evidence="3 6" id="KW-0347">Helicase</keyword>
<keyword evidence="1" id="KW-0547">Nucleotide-binding</keyword>
<keyword evidence="4" id="KW-0067">ATP-binding</keyword>
<dbReference type="GO" id="GO:0000724">
    <property type="term" value="P:double-strand break repair via homologous recombination"/>
    <property type="evidence" value="ECO:0007669"/>
    <property type="project" value="TreeGrafter"/>
</dbReference>
<dbReference type="GO" id="GO:0016787">
    <property type="term" value="F:hydrolase activity"/>
    <property type="evidence" value="ECO:0007669"/>
    <property type="project" value="UniProtKB-KW"/>
</dbReference>
<dbReference type="InterPro" id="IPR000212">
    <property type="entry name" value="DNA_helicase_UvrD/REP"/>
</dbReference>
<feature type="domain" description="UvrD-like helicase C-terminal" evidence="5">
    <location>
        <begin position="402"/>
        <end position="477"/>
    </location>
</feature>
<dbReference type="AlphaFoldDB" id="A0A1B8QDM8"/>
<evidence type="ECO:0000256" key="1">
    <source>
        <dbReference type="ARBA" id="ARBA00022741"/>
    </source>
</evidence>
<evidence type="ECO:0000313" key="6">
    <source>
        <dbReference type="EMBL" id="OBX79660.1"/>
    </source>
</evidence>
<dbReference type="InterPro" id="IPR027417">
    <property type="entry name" value="P-loop_NTPase"/>
</dbReference>
<comment type="caution">
    <text evidence="6">The sequence shown here is derived from an EMBL/GenBank/DDBJ whole genome shotgun (WGS) entry which is preliminary data.</text>
</comment>
<dbReference type="PANTHER" id="PTHR11070">
    <property type="entry name" value="UVRD / RECB / PCRA DNA HELICASE FAMILY MEMBER"/>
    <property type="match status" value="1"/>
</dbReference>
<organism evidence="6 7">
    <name type="scientific">Faucicola atlantae</name>
    <dbReference type="NCBI Taxonomy" id="34059"/>
    <lineage>
        <taxon>Bacteria</taxon>
        <taxon>Pseudomonadati</taxon>
        <taxon>Pseudomonadota</taxon>
        <taxon>Gammaproteobacteria</taxon>
        <taxon>Moraxellales</taxon>
        <taxon>Moraxellaceae</taxon>
        <taxon>Faucicola</taxon>
    </lineage>
</organism>
<name>A0A1B8QDM8_9GAMM</name>
<dbReference type="RefSeq" id="WP_067235762.1">
    <property type="nucleotide sequence ID" value="NZ_LZMZ01000011.1"/>
</dbReference>
<dbReference type="InterPro" id="IPR014017">
    <property type="entry name" value="DNA_helicase_UvrD-like_C"/>
</dbReference>
<dbReference type="GO" id="GO:0031297">
    <property type="term" value="P:replication fork processing"/>
    <property type="evidence" value="ECO:0007669"/>
    <property type="project" value="TreeGrafter"/>
</dbReference>
<evidence type="ECO:0000313" key="7">
    <source>
        <dbReference type="Proteomes" id="UP000092508"/>
    </source>
</evidence>